<evidence type="ECO:0000313" key="3">
    <source>
        <dbReference type="Proteomes" id="UP000199603"/>
    </source>
</evidence>
<dbReference type="Proteomes" id="UP000199603">
    <property type="component" value="Unassembled WGS sequence"/>
</dbReference>
<feature type="transmembrane region" description="Helical" evidence="1">
    <location>
        <begin position="356"/>
        <end position="376"/>
    </location>
</feature>
<dbReference type="AlphaFoldDB" id="A0A1G6SEA9"/>
<dbReference type="InterPro" id="IPR001036">
    <property type="entry name" value="Acrflvin-R"/>
</dbReference>
<dbReference type="PANTHER" id="PTHR32063">
    <property type="match status" value="1"/>
</dbReference>
<dbReference type="Gene3D" id="3.30.70.1440">
    <property type="entry name" value="Multidrug efflux transporter AcrB pore domain"/>
    <property type="match status" value="1"/>
</dbReference>
<dbReference type="Gene3D" id="3.30.2090.10">
    <property type="entry name" value="Multidrug efflux transporter AcrB TolC docking domain, DN and DC subdomains"/>
    <property type="match status" value="2"/>
</dbReference>
<dbReference type="SUPFAM" id="SSF82714">
    <property type="entry name" value="Multidrug efflux transporter AcrB TolC docking domain, DN and DC subdomains"/>
    <property type="match status" value="2"/>
</dbReference>
<sequence length="1024" mass="112996">MSLSRLSLQRPVTASMFFVSMLLVGLIAAFRLPLEFLPEADAPFLYVDFPYPGSSPSEIEETITRPAEEALATLPGISRMFSQSRADGAGVFIQFDWSRDIQIAAADARDRLDAIRDELPSDFQRYLVLKYSTSDQPVLRIRVSSDLDLQAQYDLLDREVKRRIERVPGVARVDLSGIAPPEVEIELNNDRVTAHGIDLNALAQRLSAANFSVSAGQITEADRRVRVQPVGELRSLEELRALPVNAAGLRLSDIAEVRLKPGRLDYGRRLDGRPAVGIDIMKERSANLVEVSRGVLAEVQAIHAMPAFADIQLFVMQDQAEGVTTSLSELANAGLLGTALSVLVLYFFLRHWPSTLMVSVSIPICIVMTLGFMYFFGLSLNILSMMGLLLGIGMLVDNAVVVVESIYQKREKYPDNPFRCAIEGTREVQIAISAGTLTSIIVFLPNIFGERNFITIYLSQVAYTITISLLCSWLVAISLIPMISARLRAPRHLVDASRQASRFQDRYARWLDASLRHRWKTLAAIAALVAVSLVPMFGIKADMIPQGETREAELSYRWNGSYRLEDISAAVKQVEDYLEAHRDEFEIVQIYSWYSERGGGGTRIDLDPEGRTPTPQVMEKITAGLPKLAMGEVAFQESEGGGPGGGEGMQVALIGDSSMLLEELSEAVVPVLKAQSFVRDAYADLGAKSREIQVRVDRDRALQYGFSAQQVAQFIGIALRGTPLREFRSGMTEVPVWLRFEEADSASVDDLRDFKLASPLGGQVPLLAMVDVQVVASPSTINRQSRQTALPIRIALADGVTMDDARKQIEPLMEQFELPAGYRWNFGTSFELNDQAGAQMAFNTLIALIMVYIVMAAVFESITFPAVIVSTIFFSALGVFWLFWLTDTTFSIMAAIGILVLMGVVVNNGIVMVEHINTLRRSGMDRHAALVAGCRDRLRPILMTMGTTILGMLPLTMAGTQMGGDGPPYYPMARAIVGGLVFSTLISLFALPTFYAMVDDWRLRSRARWKTAWAQLQGAQASRA</sequence>
<proteinExistence type="predicted"/>
<dbReference type="STRING" id="265719.SAMN04488509_101451"/>
<accession>A0A1G6SEA9</accession>
<dbReference type="InterPro" id="IPR027463">
    <property type="entry name" value="AcrB_DN_DC_subdom"/>
</dbReference>
<name>A0A1G6SEA9_9GAMM</name>
<dbReference type="GO" id="GO:0005886">
    <property type="term" value="C:plasma membrane"/>
    <property type="evidence" value="ECO:0007669"/>
    <property type="project" value="TreeGrafter"/>
</dbReference>
<organism evidence="2 3">
    <name type="scientific">Aquimonas voraii</name>
    <dbReference type="NCBI Taxonomy" id="265719"/>
    <lineage>
        <taxon>Bacteria</taxon>
        <taxon>Pseudomonadati</taxon>
        <taxon>Pseudomonadota</taxon>
        <taxon>Gammaproteobacteria</taxon>
        <taxon>Lysobacterales</taxon>
        <taxon>Lysobacteraceae</taxon>
        <taxon>Aquimonas</taxon>
    </lineage>
</organism>
<keyword evidence="3" id="KW-1185">Reference proteome</keyword>
<feature type="transmembrane region" description="Helical" evidence="1">
    <location>
        <begin position="382"/>
        <end position="407"/>
    </location>
</feature>
<reference evidence="2 3" key="1">
    <citation type="submission" date="2016-10" db="EMBL/GenBank/DDBJ databases">
        <authorList>
            <person name="de Groot N.N."/>
        </authorList>
    </citation>
    <scope>NUCLEOTIDE SEQUENCE [LARGE SCALE GENOMIC DNA]</scope>
    <source>
        <strain evidence="2 3">DSM 16957</strain>
    </source>
</reference>
<dbReference type="Gene3D" id="3.30.70.1430">
    <property type="entry name" value="Multidrug efflux transporter AcrB pore domain"/>
    <property type="match status" value="2"/>
</dbReference>
<feature type="transmembrane region" description="Helical" evidence="1">
    <location>
        <begin position="840"/>
        <end position="859"/>
    </location>
</feature>
<dbReference type="PANTHER" id="PTHR32063:SF73">
    <property type="entry name" value="RND SUPERFAMILY EFFLUX PUMP PERMEASE COMPONENT 1"/>
    <property type="match status" value="1"/>
</dbReference>
<keyword evidence="1" id="KW-0812">Transmembrane</keyword>
<dbReference type="RefSeq" id="WP_091238288.1">
    <property type="nucleotide sequence ID" value="NZ_FNAG01000001.1"/>
</dbReference>
<dbReference type="SUPFAM" id="SSF82693">
    <property type="entry name" value="Multidrug efflux transporter AcrB pore domain, PN1, PN2, PC1 and PC2 subdomains"/>
    <property type="match status" value="2"/>
</dbReference>
<dbReference type="SUPFAM" id="SSF82866">
    <property type="entry name" value="Multidrug efflux transporter AcrB transmembrane domain"/>
    <property type="match status" value="2"/>
</dbReference>
<dbReference type="Gene3D" id="3.30.70.1320">
    <property type="entry name" value="Multidrug efflux transporter AcrB pore domain like"/>
    <property type="match status" value="1"/>
</dbReference>
<feature type="transmembrane region" description="Helical" evidence="1">
    <location>
        <begin position="937"/>
        <end position="955"/>
    </location>
</feature>
<dbReference type="Gene3D" id="1.20.1640.10">
    <property type="entry name" value="Multidrug efflux transporter AcrB transmembrane domain"/>
    <property type="match status" value="2"/>
</dbReference>
<keyword evidence="1" id="KW-1133">Transmembrane helix</keyword>
<dbReference type="PRINTS" id="PR00702">
    <property type="entry name" value="ACRIFLAVINRP"/>
</dbReference>
<protein>
    <submittedName>
        <fullName evidence="2">Hydrophobic/amphiphilic exporter-1, HAE1 family</fullName>
    </submittedName>
</protein>
<gene>
    <name evidence="2" type="ORF">SAMN04488509_101451</name>
</gene>
<feature type="transmembrane region" description="Helical" evidence="1">
    <location>
        <begin position="519"/>
        <end position="539"/>
    </location>
</feature>
<dbReference type="Pfam" id="PF00873">
    <property type="entry name" value="ACR_tran"/>
    <property type="match status" value="1"/>
</dbReference>
<feature type="transmembrane region" description="Helical" evidence="1">
    <location>
        <begin position="330"/>
        <end position="349"/>
    </location>
</feature>
<keyword evidence="1" id="KW-0472">Membrane</keyword>
<feature type="transmembrane region" description="Helical" evidence="1">
    <location>
        <begin position="428"/>
        <end position="448"/>
    </location>
</feature>
<feature type="transmembrane region" description="Helical" evidence="1">
    <location>
        <begin position="866"/>
        <end position="884"/>
    </location>
</feature>
<feature type="transmembrane region" description="Helical" evidence="1">
    <location>
        <begin position="12"/>
        <end position="34"/>
    </location>
</feature>
<feature type="transmembrane region" description="Helical" evidence="1">
    <location>
        <begin position="890"/>
        <end position="916"/>
    </location>
</feature>
<evidence type="ECO:0000313" key="2">
    <source>
        <dbReference type="EMBL" id="SDD14994.1"/>
    </source>
</evidence>
<feature type="transmembrane region" description="Helical" evidence="1">
    <location>
        <begin position="460"/>
        <end position="483"/>
    </location>
</feature>
<dbReference type="GO" id="GO:0042910">
    <property type="term" value="F:xenobiotic transmembrane transporter activity"/>
    <property type="evidence" value="ECO:0007669"/>
    <property type="project" value="TreeGrafter"/>
</dbReference>
<feature type="transmembrane region" description="Helical" evidence="1">
    <location>
        <begin position="975"/>
        <end position="998"/>
    </location>
</feature>
<evidence type="ECO:0000256" key="1">
    <source>
        <dbReference type="SAM" id="Phobius"/>
    </source>
</evidence>
<dbReference type="OrthoDB" id="9759330at2"/>
<dbReference type="EMBL" id="FNAG01000001">
    <property type="protein sequence ID" value="SDD14994.1"/>
    <property type="molecule type" value="Genomic_DNA"/>
</dbReference>